<dbReference type="PANTHER" id="PTHR43776">
    <property type="entry name" value="TRANSPORT ATP-BINDING PROTEIN"/>
    <property type="match status" value="1"/>
</dbReference>
<dbReference type="GO" id="GO:0055085">
    <property type="term" value="P:transmembrane transport"/>
    <property type="evidence" value="ECO:0007669"/>
    <property type="project" value="UniProtKB-ARBA"/>
</dbReference>
<evidence type="ECO:0000259" key="5">
    <source>
        <dbReference type="PROSITE" id="PS50893"/>
    </source>
</evidence>
<dbReference type="Pfam" id="PF08352">
    <property type="entry name" value="oligo_HPY"/>
    <property type="match status" value="1"/>
</dbReference>
<dbReference type="Gene3D" id="3.40.50.300">
    <property type="entry name" value="P-loop containing nucleotide triphosphate hydrolases"/>
    <property type="match status" value="1"/>
</dbReference>
<keyword evidence="7" id="KW-1185">Reference proteome</keyword>
<dbReference type="InterPro" id="IPR017871">
    <property type="entry name" value="ABC_transporter-like_CS"/>
</dbReference>
<dbReference type="GO" id="GO:0005524">
    <property type="term" value="F:ATP binding"/>
    <property type="evidence" value="ECO:0007669"/>
    <property type="project" value="UniProtKB-KW"/>
</dbReference>
<dbReference type="InterPro" id="IPR013563">
    <property type="entry name" value="Oligopep_ABC_C"/>
</dbReference>
<dbReference type="SUPFAM" id="SSF52540">
    <property type="entry name" value="P-loop containing nucleoside triphosphate hydrolases"/>
    <property type="match status" value="1"/>
</dbReference>
<evidence type="ECO:0000313" key="7">
    <source>
        <dbReference type="Proteomes" id="UP000640274"/>
    </source>
</evidence>
<proteinExistence type="inferred from homology"/>
<reference evidence="6" key="1">
    <citation type="submission" date="2020-12" db="EMBL/GenBank/DDBJ databases">
        <authorList>
            <person name="Huq M.A."/>
        </authorList>
    </citation>
    <scope>NUCLEOTIDE SEQUENCE</scope>
    <source>
        <strain evidence="6">MAHUQ-46</strain>
    </source>
</reference>
<dbReference type="GO" id="GO:0016887">
    <property type="term" value="F:ATP hydrolysis activity"/>
    <property type="evidence" value="ECO:0007669"/>
    <property type="project" value="InterPro"/>
</dbReference>
<protein>
    <submittedName>
        <fullName evidence="6">ABC transporter ATP-binding protein</fullName>
    </submittedName>
</protein>
<sequence length="332" mass="37039">MTTNISDLLRVEGLTQTFKSGTGIVKAVDNISFSVYEGETFGLVGESGCGKSTTGRTIIQLYKPAAGSIFFDGVNLSGLRGKKNWLQFRRDVQMIYQDPYASLNPRNKIKDILGEGIDVHKLAKGAKNRNRQVAELLETVGLNPDHANRYPHELSGGQRQRVGIARALSVQPRLIICDEPISALDVSIQAQIVNLLKKLQQEKRLTLLFIAHDLSMVKYISDRIAVMYRGKIVELGDARKIYHSPLHPYTESLLSCIPYPDPDLEKNRRRIIYHHHEEASGSLHQIFPDHYVYCRPSDVAFYQQKGASKEAGGLDLVSITPTNTGILEGVVE</sequence>
<dbReference type="CDD" id="cd03257">
    <property type="entry name" value="ABC_NikE_OppD_transporters"/>
    <property type="match status" value="1"/>
</dbReference>
<keyword evidence="2" id="KW-0813">Transport</keyword>
<feature type="domain" description="ABC transporter" evidence="5">
    <location>
        <begin position="9"/>
        <end position="254"/>
    </location>
</feature>
<evidence type="ECO:0000256" key="4">
    <source>
        <dbReference type="ARBA" id="ARBA00022840"/>
    </source>
</evidence>
<evidence type="ECO:0000256" key="1">
    <source>
        <dbReference type="ARBA" id="ARBA00005417"/>
    </source>
</evidence>
<dbReference type="Proteomes" id="UP000640274">
    <property type="component" value="Unassembled WGS sequence"/>
</dbReference>
<dbReference type="RefSeq" id="WP_199021903.1">
    <property type="nucleotide sequence ID" value="NZ_JAELUP010000117.1"/>
</dbReference>
<dbReference type="PROSITE" id="PS00211">
    <property type="entry name" value="ABC_TRANSPORTER_1"/>
    <property type="match status" value="1"/>
</dbReference>
<evidence type="ECO:0000256" key="3">
    <source>
        <dbReference type="ARBA" id="ARBA00022741"/>
    </source>
</evidence>
<accession>A0A934JCK1</accession>
<comment type="caution">
    <text evidence="6">The sequence shown here is derived from an EMBL/GenBank/DDBJ whole genome shotgun (WGS) entry which is preliminary data.</text>
</comment>
<dbReference type="SMART" id="SM00382">
    <property type="entry name" value="AAA"/>
    <property type="match status" value="1"/>
</dbReference>
<evidence type="ECO:0000313" key="6">
    <source>
        <dbReference type="EMBL" id="MBJ6364318.1"/>
    </source>
</evidence>
<dbReference type="InterPro" id="IPR050319">
    <property type="entry name" value="ABC_transp_ATP-bind"/>
</dbReference>
<name>A0A934JCK1_9BACL</name>
<dbReference type="Pfam" id="PF00005">
    <property type="entry name" value="ABC_tran"/>
    <property type="match status" value="1"/>
</dbReference>
<gene>
    <name evidence="6" type="ORF">JFN88_24170</name>
</gene>
<dbReference type="InterPro" id="IPR027417">
    <property type="entry name" value="P-loop_NTPase"/>
</dbReference>
<keyword evidence="4 6" id="KW-0067">ATP-binding</keyword>
<keyword evidence="3" id="KW-0547">Nucleotide-binding</keyword>
<dbReference type="InterPro" id="IPR003439">
    <property type="entry name" value="ABC_transporter-like_ATP-bd"/>
</dbReference>
<dbReference type="InterPro" id="IPR003593">
    <property type="entry name" value="AAA+_ATPase"/>
</dbReference>
<dbReference type="AlphaFoldDB" id="A0A934JCK1"/>
<dbReference type="PANTHER" id="PTHR43776:SF7">
    <property type="entry name" value="D,D-DIPEPTIDE TRANSPORT ATP-BINDING PROTEIN DDPF-RELATED"/>
    <property type="match status" value="1"/>
</dbReference>
<comment type="similarity">
    <text evidence="1">Belongs to the ABC transporter superfamily.</text>
</comment>
<organism evidence="6 7">
    <name type="scientific">Paenibacillus roseus</name>
    <dbReference type="NCBI Taxonomy" id="2798579"/>
    <lineage>
        <taxon>Bacteria</taxon>
        <taxon>Bacillati</taxon>
        <taxon>Bacillota</taxon>
        <taxon>Bacilli</taxon>
        <taxon>Bacillales</taxon>
        <taxon>Paenibacillaceae</taxon>
        <taxon>Paenibacillus</taxon>
    </lineage>
</organism>
<dbReference type="EMBL" id="JAELUP010000117">
    <property type="protein sequence ID" value="MBJ6364318.1"/>
    <property type="molecule type" value="Genomic_DNA"/>
</dbReference>
<dbReference type="GO" id="GO:0015833">
    <property type="term" value="P:peptide transport"/>
    <property type="evidence" value="ECO:0007669"/>
    <property type="project" value="InterPro"/>
</dbReference>
<dbReference type="FunFam" id="3.40.50.300:FF:000016">
    <property type="entry name" value="Oligopeptide ABC transporter ATP-binding component"/>
    <property type="match status" value="1"/>
</dbReference>
<evidence type="ECO:0000256" key="2">
    <source>
        <dbReference type="ARBA" id="ARBA00022448"/>
    </source>
</evidence>
<dbReference type="PROSITE" id="PS50893">
    <property type="entry name" value="ABC_TRANSPORTER_2"/>
    <property type="match status" value="1"/>
</dbReference>